<organism evidence="2 3">
    <name type="scientific">Zhongshania antarctica</name>
    <dbReference type="NCBI Taxonomy" id="641702"/>
    <lineage>
        <taxon>Bacteria</taxon>
        <taxon>Pseudomonadati</taxon>
        <taxon>Pseudomonadota</taxon>
        <taxon>Gammaproteobacteria</taxon>
        <taxon>Cellvibrionales</taxon>
        <taxon>Spongiibacteraceae</taxon>
        <taxon>Zhongshania</taxon>
    </lineage>
</organism>
<proteinExistence type="predicted"/>
<dbReference type="SUPFAM" id="SSF53850">
    <property type="entry name" value="Periplasmic binding protein-like II"/>
    <property type="match status" value="1"/>
</dbReference>
<feature type="signal peptide" evidence="1">
    <location>
        <begin position="1"/>
        <end position="18"/>
    </location>
</feature>
<evidence type="ECO:0000313" key="2">
    <source>
        <dbReference type="EMBL" id="MBB5186783.1"/>
    </source>
</evidence>
<dbReference type="Proteomes" id="UP000536640">
    <property type="component" value="Unassembled WGS sequence"/>
</dbReference>
<reference evidence="2 3" key="1">
    <citation type="submission" date="2020-08" db="EMBL/GenBank/DDBJ databases">
        <title>Genomic Encyclopedia of Type Strains, Phase IV (KMG-IV): sequencing the most valuable type-strain genomes for metagenomic binning, comparative biology and taxonomic classification.</title>
        <authorList>
            <person name="Goeker M."/>
        </authorList>
    </citation>
    <scope>NUCLEOTIDE SEQUENCE [LARGE SCALE GENOMIC DNA]</scope>
    <source>
        <strain evidence="2 3">DSM 25701</strain>
    </source>
</reference>
<evidence type="ECO:0000256" key="1">
    <source>
        <dbReference type="SAM" id="SignalP"/>
    </source>
</evidence>
<name>A0A840R2E7_9GAMM</name>
<dbReference type="RefSeq" id="WP_184461553.1">
    <property type="nucleotide sequence ID" value="NZ_JACHHW010000003.1"/>
</dbReference>
<keyword evidence="1" id="KW-0732">Signal</keyword>
<keyword evidence="3" id="KW-1185">Reference proteome</keyword>
<protein>
    <submittedName>
        <fullName evidence="2">Phosphonate transport system substrate-binding protein</fullName>
    </submittedName>
</protein>
<evidence type="ECO:0000313" key="3">
    <source>
        <dbReference type="Proteomes" id="UP000536640"/>
    </source>
</evidence>
<dbReference type="EMBL" id="JACHHW010000003">
    <property type="protein sequence ID" value="MBB5186783.1"/>
    <property type="molecule type" value="Genomic_DNA"/>
</dbReference>
<comment type="caution">
    <text evidence="2">The sequence shown here is derived from an EMBL/GenBank/DDBJ whole genome shotgun (WGS) entry which is preliminary data.</text>
</comment>
<dbReference type="Gene3D" id="3.40.190.10">
    <property type="entry name" value="Periplasmic binding protein-like II"/>
    <property type="match status" value="2"/>
</dbReference>
<dbReference type="PANTHER" id="PTHR35841">
    <property type="entry name" value="PHOSPHONATES-BINDING PERIPLASMIC PROTEIN"/>
    <property type="match status" value="1"/>
</dbReference>
<dbReference type="Pfam" id="PF12974">
    <property type="entry name" value="Phosphonate-bd"/>
    <property type="match status" value="1"/>
</dbReference>
<accession>A0A840R2E7</accession>
<sequence length="269" mass="29944">MRAIILALILLQSFLVNAAEYRVGVVPQFEARRLNQVWLPILDELAKRTGDSFVLVTSKSIPEFEASFQRGDFDLAYMNPWHAVVAYETQQYLPIVRDGDRKLKGILVVRKDSGITNVKQLAGAEIAFPAPNALGASLLMRADLKMIHGIDITPKYVDTHSSVYLNVALQSTKAGGGVKRTLKEQAPALQDMLMVLYETRAVNPHPIVVHPRVSLDAAQRISEALLAMTSELDAQKILAEIPMRRAVATNIDEYLPLTDWGLHDFYVPK</sequence>
<gene>
    <name evidence="2" type="ORF">HNQ57_001046</name>
</gene>
<dbReference type="AlphaFoldDB" id="A0A840R2E7"/>
<dbReference type="PANTHER" id="PTHR35841:SF1">
    <property type="entry name" value="PHOSPHONATES-BINDING PERIPLASMIC PROTEIN"/>
    <property type="match status" value="1"/>
</dbReference>
<feature type="chain" id="PRO_5033033779" evidence="1">
    <location>
        <begin position="19"/>
        <end position="269"/>
    </location>
</feature>